<evidence type="ECO:0000313" key="2">
    <source>
        <dbReference type="Proteomes" id="UP001597205"/>
    </source>
</evidence>
<name>A0ABW3RPK6_9SPHI</name>
<evidence type="ECO:0000313" key="1">
    <source>
        <dbReference type="EMBL" id="MFD1167096.1"/>
    </source>
</evidence>
<proteinExistence type="predicted"/>
<dbReference type="PROSITE" id="PS51257">
    <property type="entry name" value="PROKAR_LIPOPROTEIN"/>
    <property type="match status" value="1"/>
</dbReference>
<evidence type="ECO:0008006" key="3">
    <source>
        <dbReference type="Google" id="ProtNLM"/>
    </source>
</evidence>
<dbReference type="EMBL" id="JBHTKY010000030">
    <property type="protein sequence ID" value="MFD1167096.1"/>
    <property type="molecule type" value="Genomic_DNA"/>
</dbReference>
<protein>
    <recommendedName>
        <fullName evidence="3">Lipoprotein</fullName>
    </recommendedName>
</protein>
<dbReference type="Proteomes" id="UP001597205">
    <property type="component" value="Unassembled WGS sequence"/>
</dbReference>
<sequence length="144" mass="15872">MKRKPNSMSRLLILPIFALLIIGITSCSKDDNGGDTPGNVKIDAAVGTYKGTVEVFRGTQTQEYFNAIVNVTKVNDKELKVAPKSGEAYSDATPETFFIQSVPDLGLSSTNSRFIYQVADKSLNFITNKDQENEIIFHFTGTKQ</sequence>
<dbReference type="RefSeq" id="WP_380898201.1">
    <property type="nucleotide sequence ID" value="NZ_JBHTKY010000030.1"/>
</dbReference>
<gene>
    <name evidence="1" type="ORF">ACFQ2C_15940</name>
</gene>
<reference evidence="2" key="1">
    <citation type="journal article" date="2019" name="Int. J. Syst. Evol. Microbiol.">
        <title>The Global Catalogue of Microorganisms (GCM) 10K type strain sequencing project: providing services to taxonomists for standard genome sequencing and annotation.</title>
        <authorList>
            <consortium name="The Broad Institute Genomics Platform"/>
            <consortium name="The Broad Institute Genome Sequencing Center for Infectious Disease"/>
            <person name="Wu L."/>
            <person name="Ma J."/>
        </authorList>
    </citation>
    <scope>NUCLEOTIDE SEQUENCE [LARGE SCALE GENOMIC DNA]</scope>
    <source>
        <strain evidence="2">CCUG 52468</strain>
    </source>
</reference>
<accession>A0ABW3RPK6</accession>
<comment type="caution">
    <text evidence="1">The sequence shown here is derived from an EMBL/GenBank/DDBJ whole genome shotgun (WGS) entry which is preliminary data.</text>
</comment>
<keyword evidence="2" id="KW-1185">Reference proteome</keyword>
<organism evidence="1 2">
    <name type="scientific">Sphingobacterium daejeonense</name>
    <dbReference type="NCBI Taxonomy" id="371142"/>
    <lineage>
        <taxon>Bacteria</taxon>
        <taxon>Pseudomonadati</taxon>
        <taxon>Bacteroidota</taxon>
        <taxon>Sphingobacteriia</taxon>
        <taxon>Sphingobacteriales</taxon>
        <taxon>Sphingobacteriaceae</taxon>
        <taxon>Sphingobacterium</taxon>
    </lineage>
</organism>